<dbReference type="GO" id="GO:0003677">
    <property type="term" value="F:DNA binding"/>
    <property type="evidence" value="ECO:0007669"/>
    <property type="project" value="TreeGrafter"/>
</dbReference>
<protein>
    <submittedName>
        <fullName evidence="2">Predicted protein</fullName>
    </submittedName>
</protein>
<dbReference type="EMBL" id="GG739522">
    <property type="protein sequence ID" value="EFC35237.1"/>
    <property type="molecule type" value="Genomic_DNA"/>
</dbReference>
<feature type="chain" id="PRO_5003039004" evidence="1">
    <location>
        <begin position="28"/>
        <end position="130"/>
    </location>
</feature>
<dbReference type="VEuPathDB" id="AmoebaDB:NAEGRDRAFT_77109"/>
<dbReference type="InterPro" id="IPR036691">
    <property type="entry name" value="Endo/exonu/phosph_ase_sf"/>
</dbReference>
<feature type="signal peptide" evidence="1">
    <location>
        <begin position="1"/>
        <end position="27"/>
    </location>
</feature>
<dbReference type="InParanoid" id="D2W6R5"/>
<dbReference type="AlphaFoldDB" id="D2W6R5"/>
<dbReference type="PANTHER" id="PTHR11371">
    <property type="entry name" value="DEOXYRIBONUCLEASE"/>
    <property type="match status" value="1"/>
</dbReference>
<dbReference type="GeneID" id="8847819"/>
<dbReference type="Proteomes" id="UP000006671">
    <property type="component" value="Unassembled WGS sequence"/>
</dbReference>
<dbReference type="OrthoDB" id="10061407at2759"/>
<keyword evidence="1" id="KW-0732">Signal</keyword>
<dbReference type="GO" id="GO:0006308">
    <property type="term" value="P:DNA catabolic process"/>
    <property type="evidence" value="ECO:0007669"/>
    <property type="project" value="TreeGrafter"/>
</dbReference>
<evidence type="ECO:0000256" key="1">
    <source>
        <dbReference type="SAM" id="SignalP"/>
    </source>
</evidence>
<organism evidence="3">
    <name type="scientific">Naegleria gruberi</name>
    <name type="common">Amoeba</name>
    <dbReference type="NCBI Taxonomy" id="5762"/>
    <lineage>
        <taxon>Eukaryota</taxon>
        <taxon>Discoba</taxon>
        <taxon>Heterolobosea</taxon>
        <taxon>Tetramitia</taxon>
        <taxon>Eutetramitia</taxon>
        <taxon>Vahlkampfiidae</taxon>
        <taxon>Naegleria</taxon>
    </lineage>
</organism>
<reference evidence="2 3" key="1">
    <citation type="journal article" date="2010" name="Cell">
        <title>The genome of Naegleria gruberi illuminates early eukaryotic versatility.</title>
        <authorList>
            <person name="Fritz-Laylin L.K."/>
            <person name="Prochnik S.E."/>
            <person name="Ginger M.L."/>
            <person name="Dacks J.B."/>
            <person name="Carpenter M.L."/>
            <person name="Field M.C."/>
            <person name="Kuo A."/>
            <person name="Paredez A."/>
            <person name="Chapman J."/>
            <person name="Pham J."/>
            <person name="Shu S."/>
            <person name="Neupane R."/>
            <person name="Cipriano M."/>
            <person name="Mancuso J."/>
            <person name="Tu H."/>
            <person name="Salamov A."/>
            <person name="Lindquist E."/>
            <person name="Shapiro H."/>
            <person name="Lucas S."/>
            <person name="Grigoriev I.V."/>
            <person name="Cande W.Z."/>
            <person name="Fulton C."/>
            <person name="Rokhsar D.S."/>
            <person name="Dawson S.C."/>
        </authorList>
    </citation>
    <scope>NUCLEOTIDE SEQUENCE [LARGE SCALE GENOMIC DNA]</scope>
    <source>
        <strain evidence="2 3">NEG-M</strain>
    </source>
</reference>
<dbReference type="GO" id="GO:0004530">
    <property type="term" value="F:deoxyribonuclease I activity"/>
    <property type="evidence" value="ECO:0007669"/>
    <property type="project" value="TreeGrafter"/>
</dbReference>
<sequence length="130" mass="14480">MISTSRTFLLTTSLLLILSLLSYPVLTLNLSIINKSTAKQSSTDLTYCSFNVQVFGQKKMQNNQVVDVLLKILSQCDLTLIMEIRDASGEAIKELLQLLSESKNSAGRKFQISLSLRLGRTSSKEQYGML</sequence>
<dbReference type="GO" id="GO:0005634">
    <property type="term" value="C:nucleus"/>
    <property type="evidence" value="ECO:0007669"/>
    <property type="project" value="TreeGrafter"/>
</dbReference>
<dbReference type="Gene3D" id="3.60.10.10">
    <property type="entry name" value="Endonuclease/exonuclease/phosphatase"/>
    <property type="match status" value="1"/>
</dbReference>
<evidence type="ECO:0000313" key="3">
    <source>
        <dbReference type="Proteomes" id="UP000006671"/>
    </source>
</evidence>
<dbReference type="KEGG" id="ngr:NAEGRDRAFT_77109"/>
<proteinExistence type="predicted"/>
<accession>D2W6R5</accession>
<dbReference type="PANTHER" id="PTHR11371:SF31">
    <property type="entry name" value="EXTRACELLULAR NUCLEASE"/>
    <property type="match status" value="1"/>
</dbReference>
<name>D2W6R5_NAEGR</name>
<keyword evidence="3" id="KW-1185">Reference proteome</keyword>
<evidence type="ECO:0000313" key="2">
    <source>
        <dbReference type="EMBL" id="EFC35237.1"/>
    </source>
</evidence>
<gene>
    <name evidence="2" type="ORF">NAEGRDRAFT_77109</name>
</gene>
<dbReference type="RefSeq" id="XP_002667981.1">
    <property type="nucleotide sequence ID" value="XM_002667935.1"/>
</dbReference>